<evidence type="ECO:0000256" key="1">
    <source>
        <dbReference type="ARBA" id="ARBA00000189"/>
    </source>
</evidence>
<evidence type="ECO:0000313" key="21">
    <source>
        <dbReference type="Proteomes" id="UP000077755"/>
    </source>
</evidence>
<feature type="domain" description="Plant heme peroxidase family profile" evidence="19">
    <location>
        <begin position="40"/>
        <end position="341"/>
    </location>
</feature>
<evidence type="ECO:0000256" key="9">
    <source>
        <dbReference type="ARBA" id="ARBA00023004"/>
    </source>
</evidence>
<feature type="binding site" evidence="15">
    <location>
        <position position="209"/>
    </location>
    <ligand>
        <name>Ca(2+)</name>
        <dbReference type="ChEBI" id="CHEBI:29108"/>
        <label>2</label>
    </ligand>
</feature>
<comment type="similarity">
    <text evidence="18">Belongs to the peroxidase family. Classical plant (class III) peroxidase subfamily.</text>
</comment>
<evidence type="ECO:0000256" key="6">
    <source>
        <dbReference type="ARBA" id="ARBA00022723"/>
    </source>
</evidence>
<feature type="disulfide bond" evidence="17">
    <location>
        <begin position="215"/>
        <end position="248"/>
    </location>
</feature>
<dbReference type="FunFam" id="1.10.520.10:FF:000001">
    <property type="entry name" value="Peroxidase"/>
    <property type="match status" value="1"/>
</dbReference>
<dbReference type="PANTHER" id="PTHR31388:SF28">
    <property type="entry name" value="PEROXIDASE 40"/>
    <property type="match status" value="1"/>
</dbReference>
<evidence type="ECO:0000256" key="18">
    <source>
        <dbReference type="RuleBase" id="RU362060"/>
    </source>
</evidence>
<keyword evidence="6 15" id="KW-0479">Metal-binding</keyword>
<name>A0AAF0XX23_DAUCS</name>
<feature type="binding site" description="axial binding residue" evidence="15">
    <location>
        <position position="208"/>
    </location>
    <ligand>
        <name>heme b</name>
        <dbReference type="ChEBI" id="CHEBI:60344"/>
    </ligand>
    <ligandPart>
        <name>Fe</name>
        <dbReference type="ChEBI" id="CHEBI:18248"/>
    </ligandPart>
</feature>
<gene>
    <name evidence="20" type="ORF">DCAR_0935384</name>
</gene>
<evidence type="ECO:0000313" key="20">
    <source>
        <dbReference type="EMBL" id="WOH15838.1"/>
    </source>
</evidence>
<keyword evidence="11" id="KW-0325">Glycoprotein</keyword>
<dbReference type="FunFam" id="1.10.420.10:FF:000001">
    <property type="entry name" value="Peroxidase"/>
    <property type="match status" value="1"/>
</dbReference>
<comment type="cofactor">
    <cofactor evidence="15 18">
        <name>Ca(2+)</name>
        <dbReference type="ChEBI" id="CHEBI:29108"/>
    </cofactor>
    <text evidence="15 18">Binds 2 calcium ions per subunit.</text>
</comment>
<dbReference type="InterPro" id="IPR010255">
    <property type="entry name" value="Haem_peroxidase_sf"/>
</dbReference>
<evidence type="ECO:0000256" key="7">
    <source>
        <dbReference type="ARBA" id="ARBA00022837"/>
    </source>
</evidence>
<dbReference type="InterPro" id="IPR033905">
    <property type="entry name" value="Secretory_peroxidase"/>
</dbReference>
<dbReference type="PRINTS" id="PR00461">
    <property type="entry name" value="PLPEROXIDASE"/>
</dbReference>
<keyword evidence="5 18" id="KW-0349">Heme</keyword>
<comment type="cofactor">
    <cofactor evidence="15 18">
        <name>heme b</name>
        <dbReference type="ChEBI" id="CHEBI:60344"/>
    </cofactor>
    <text evidence="15 18">Binds 1 heme b (iron(II)-protoporphyrin IX) group per subunit.</text>
</comment>
<feature type="chain" id="PRO_5041779148" description="Peroxidase" evidence="18">
    <location>
        <begin position="22"/>
        <end position="341"/>
    </location>
</feature>
<evidence type="ECO:0000256" key="10">
    <source>
        <dbReference type="ARBA" id="ARBA00023157"/>
    </source>
</evidence>
<feature type="binding site" evidence="15">
    <location>
        <position position="82"/>
    </location>
    <ligand>
        <name>Ca(2+)</name>
        <dbReference type="ChEBI" id="CHEBI:29108"/>
        <label>1</label>
    </ligand>
</feature>
<dbReference type="EC" id="1.11.1.7" evidence="3 18"/>
<reference evidence="20" key="1">
    <citation type="journal article" date="2016" name="Nat. Genet.">
        <title>A high-quality carrot genome assembly provides new insights into carotenoid accumulation and asterid genome evolution.</title>
        <authorList>
            <person name="Iorizzo M."/>
            <person name="Ellison S."/>
            <person name="Senalik D."/>
            <person name="Zeng P."/>
            <person name="Satapoomin P."/>
            <person name="Huang J."/>
            <person name="Bowman M."/>
            <person name="Iovene M."/>
            <person name="Sanseverino W."/>
            <person name="Cavagnaro P."/>
            <person name="Yildiz M."/>
            <person name="Macko-Podgorni A."/>
            <person name="Moranska E."/>
            <person name="Grzebelus E."/>
            <person name="Grzebelus D."/>
            <person name="Ashrafi H."/>
            <person name="Zheng Z."/>
            <person name="Cheng S."/>
            <person name="Spooner D."/>
            <person name="Van Deynze A."/>
            <person name="Simon P."/>
        </authorList>
    </citation>
    <scope>NUCLEOTIDE SEQUENCE</scope>
    <source>
        <tissue evidence="20">Leaf</tissue>
    </source>
</reference>
<comment type="similarity">
    <text evidence="2">Belongs to the peroxidase family. Ascorbate peroxidase subfamily.</text>
</comment>
<dbReference type="InterPro" id="IPR002016">
    <property type="entry name" value="Haem_peroxidase"/>
</dbReference>
<feature type="binding site" evidence="14">
    <location>
        <position position="178"/>
    </location>
    <ligand>
        <name>substrate</name>
    </ligand>
</feature>
<keyword evidence="21" id="KW-1185">Reference proteome</keyword>
<feature type="site" description="Transition state stabilizer" evidence="16">
    <location>
        <position position="77"/>
    </location>
</feature>
<dbReference type="Gene3D" id="1.10.520.10">
    <property type="match status" value="1"/>
</dbReference>
<feature type="binding site" evidence="15">
    <location>
        <position position="85"/>
    </location>
    <ligand>
        <name>Ca(2+)</name>
        <dbReference type="ChEBI" id="CHEBI:29108"/>
        <label>1</label>
    </ligand>
</feature>
<keyword evidence="12 18" id="KW-0376">Hydrogen peroxide</keyword>
<feature type="disulfide bond" evidence="17">
    <location>
        <begin position="83"/>
        <end position="88"/>
    </location>
</feature>
<dbReference type="PROSITE" id="PS00435">
    <property type="entry name" value="PEROXIDASE_1"/>
    <property type="match status" value="1"/>
</dbReference>
<dbReference type="InterPro" id="IPR019793">
    <property type="entry name" value="Peroxidases_heam-ligand_BS"/>
</dbReference>
<feature type="signal peptide" evidence="18">
    <location>
        <begin position="1"/>
        <end position="21"/>
    </location>
</feature>
<feature type="binding site" evidence="15">
    <location>
        <position position="91"/>
    </location>
    <ligand>
        <name>Ca(2+)</name>
        <dbReference type="ChEBI" id="CHEBI:29108"/>
        <label>1</label>
    </ligand>
</feature>
<keyword evidence="8 18" id="KW-0560">Oxidoreductase</keyword>
<dbReference type="Gene3D" id="1.10.420.10">
    <property type="entry name" value="Peroxidase, domain 2"/>
    <property type="match status" value="1"/>
</dbReference>
<feature type="binding site" evidence="15">
    <location>
        <position position="269"/>
    </location>
    <ligand>
        <name>Ca(2+)</name>
        <dbReference type="ChEBI" id="CHEBI:29108"/>
        <label>2</label>
    </ligand>
</feature>
<dbReference type="GO" id="GO:0020037">
    <property type="term" value="F:heme binding"/>
    <property type="evidence" value="ECO:0007669"/>
    <property type="project" value="UniProtKB-UniRule"/>
</dbReference>
<proteinExistence type="inferred from homology"/>
<accession>A0AAF0XX23</accession>
<dbReference type="KEGG" id="dcr:108200201"/>
<evidence type="ECO:0000259" key="19">
    <source>
        <dbReference type="PROSITE" id="PS50873"/>
    </source>
</evidence>
<sequence length="341" mass="36702">MAMHLNIYLFMILMNFSLAFATRNLTNLSNEACVGDVSIGLSFGGYQEICPEAEAIVYSWVDKAVADDPRMAASLLRLHFHDCIVNGCDASVLLDDTPNFVGEKTAAPNANSLRGFELIDAIKSDIESLCPGVVSCADILTIAARDSVILSGGPGWQVETGRKDSRTASKTAANNDIPAPTSDVQTLVSKFQAAGLDLNDVVTLSGAHTMGKARCTTFISRLNGSADISSGIGPDVNLDFISSLQQLCLAADANAALAQLDLVTPSTFDNQYYVNLISGEGLLTSDQVLVTGDEQTRELVRLYAEDQEIFFEEFRRSMIRMGRLQPAGTDGEIRKNCRAVN</sequence>
<dbReference type="Pfam" id="PF00141">
    <property type="entry name" value="peroxidase"/>
    <property type="match status" value="1"/>
</dbReference>
<keyword evidence="18" id="KW-0732">Signal</keyword>
<keyword evidence="9 15" id="KW-0408">Iron</keyword>
<keyword evidence="18" id="KW-0964">Secreted</keyword>
<dbReference type="AlphaFoldDB" id="A0AAF0XX23"/>
<dbReference type="GO" id="GO:0042744">
    <property type="term" value="P:hydrogen peroxide catabolic process"/>
    <property type="evidence" value="ECO:0007669"/>
    <property type="project" value="UniProtKB-KW"/>
</dbReference>
<feature type="disulfide bond" evidence="17">
    <location>
        <begin position="136"/>
        <end position="337"/>
    </location>
</feature>
<protein>
    <recommendedName>
        <fullName evidence="3 18">Peroxidase</fullName>
        <ecNumber evidence="3 18">1.11.1.7</ecNumber>
    </recommendedName>
</protein>
<comment type="function">
    <text evidence="18">Removal of H(2)O(2), oxidation of toxic reductants, biosynthesis and degradation of lignin, suberization, auxin catabolism, response to environmental stresses such as wounding, pathogen attack and oxidative stress.</text>
</comment>
<dbReference type="EMBL" id="CP093351">
    <property type="protein sequence ID" value="WOH15838.1"/>
    <property type="molecule type" value="Genomic_DNA"/>
</dbReference>
<keyword evidence="10 17" id="KW-1015">Disulfide bond</keyword>
<evidence type="ECO:0000256" key="3">
    <source>
        <dbReference type="ARBA" id="ARBA00012313"/>
    </source>
</evidence>
<evidence type="ECO:0000256" key="17">
    <source>
        <dbReference type="PIRSR" id="PIRSR600823-5"/>
    </source>
</evidence>
<dbReference type="GO" id="GO:0140825">
    <property type="term" value="F:lactoperoxidase activity"/>
    <property type="evidence" value="ECO:0007669"/>
    <property type="project" value="UniProtKB-EC"/>
</dbReference>
<evidence type="ECO:0000256" key="11">
    <source>
        <dbReference type="ARBA" id="ARBA00023180"/>
    </source>
</evidence>
<keyword evidence="4 18" id="KW-0575">Peroxidase</keyword>
<evidence type="ECO:0000256" key="12">
    <source>
        <dbReference type="ARBA" id="ARBA00023324"/>
    </source>
</evidence>
<dbReference type="PRINTS" id="PR00458">
    <property type="entry name" value="PEROXIDASE"/>
</dbReference>
<evidence type="ECO:0000256" key="2">
    <source>
        <dbReference type="ARBA" id="ARBA00006873"/>
    </source>
</evidence>
<dbReference type="GO" id="GO:0046872">
    <property type="term" value="F:metal ion binding"/>
    <property type="evidence" value="ECO:0007669"/>
    <property type="project" value="UniProtKB-UniRule"/>
</dbReference>
<feature type="active site" description="Proton acceptor" evidence="13">
    <location>
        <position position="81"/>
    </location>
</feature>
<feature type="disulfide bond" evidence="17">
    <location>
        <begin position="50"/>
        <end position="130"/>
    </location>
</feature>
<dbReference type="PROSITE" id="PS00436">
    <property type="entry name" value="PEROXIDASE_2"/>
    <property type="match status" value="1"/>
</dbReference>
<dbReference type="InterPro" id="IPR019794">
    <property type="entry name" value="Peroxidases_AS"/>
</dbReference>
<organism evidence="20 21">
    <name type="scientific">Daucus carota subsp. sativus</name>
    <name type="common">Carrot</name>
    <dbReference type="NCBI Taxonomy" id="79200"/>
    <lineage>
        <taxon>Eukaryota</taxon>
        <taxon>Viridiplantae</taxon>
        <taxon>Streptophyta</taxon>
        <taxon>Embryophyta</taxon>
        <taxon>Tracheophyta</taxon>
        <taxon>Spermatophyta</taxon>
        <taxon>Magnoliopsida</taxon>
        <taxon>eudicotyledons</taxon>
        <taxon>Gunneridae</taxon>
        <taxon>Pentapetalae</taxon>
        <taxon>asterids</taxon>
        <taxon>campanulids</taxon>
        <taxon>Apiales</taxon>
        <taxon>Apiaceae</taxon>
        <taxon>Apioideae</taxon>
        <taxon>Scandiceae</taxon>
        <taxon>Daucinae</taxon>
        <taxon>Daucus</taxon>
        <taxon>Daucus sect. Daucus</taxon>
    </lineage>
</organism>
<evidence type="ECO:0000256" key="14">
    <source>
        <dbReference type="PIRSR" id="PIRSR600823-2"/>
    </source>
</evidence>
<evidence type="ECO:0000256" key="8">
    <source>
        <dbReference type="ARBA" id="ARBA00023002"/>
    </source>
</evidence>
<feature type="binding site" evidence="15">
    <location>
        <position position="87"/>
    </location>
    <ligand>
        <name>Ca(2+)</name>
        <dbReference type="ChEBI" id="CHEBI:29108"/>
        <label>1</label>
    </ligand>
</feature>
<feature type="binding site" evidence="15">
    <location>
        <position position="89"/>
    </location>
    <ligand>
        <name>Ca(2+)</name>
        <dbReference type="ChEBI" id="CHEBI:29108"/>
        <label>1</label>
    </ligand>
</feature>
<dbReference type="SUPFAM" id="SSF48113">
    <property type="entry name" value="Heme-dependent peroxidases"/>
    <property type="match status" value="1"/>
</dbReference>
<evidence type="ECO:0000256" key="5">
    <source>
        <dbReference type="ARBA" id="ARBA00022617"/>
    </source>
</evidence>
<evidence type="ECO:0000256" key="13">
    <source>
        <dbReference type="PIRSR" id="PIRSR600823-1"/>
    </source>
</evidence>
<feature type="binding site" evidence="15">
    <location>
        <position position="264"/>
    </location>
    <ligand>
        <name>Ca(2+)</name>
        <dbReference type="ChEBI" id="CHEBI:29108"/>
        <label>2</label>
    </ligand>
</feature>
<dbReference type="GO" id="GO:0006979">
    <property type="term" value="P:response to oxidative stress"/>
    <property type="evidence" value="ECO:0007669"/>
    <property type="project" value="UniProtKB-UniRule"/>
</dbReference>
<evidence type="ECO:0000256" key="16">
    <source>
        <dbReference type="PIRSR" id="PIRSR600823-4"/>
    </source>
</evidence>
<dbReference type="InterPro" id="IPR000823">
    <property type="entry name" value="Peroxidase_pln"/>
</dbReference>
<reference evidence="20" key="2">
    <citation type="submission" date="2022-03" db="EMBL/GenBank/DDBJ databases">
        <title>Draft title - Genomic analysis of global carrot germplasm unveils the trajectory of domestication and the origin of high carotenoid orange carrot.</title>
        <authorList>
            <person name="Iorizzo M."/>
            <person name="Ellison S."/>
            <person name="Senalik D."/>
            <person name="Macko-Podgorni A."/>
            <person name="Grzebelus D."/>
            <person name="Bostan H."/>
            <person name="Rolling W."/>
            <person name="Curaba J."/>
            <person name="Simon P."/>
        </authorList>
    </citation>
    <scope>NUCLEOTIDE SEQUENCE</scope>
    <source>
        <tissue evidence="20">Leaf</tissue>
    </source>
</reference>
<comment type="subcellular location">
    <subcellularLocation>
        <location evidence="18">Secreted</location>
    </subcellularLocation>
</comment>
<keyword evidence="7 15" id="KW-0106">Calcium</keyword>
<dbReference type="PROSITE" id="PS50873">
    <property type="entry name" value="PEROXIDASE_4"/>
    <property type="match status" value="1"/>
</dbReference>
<comment type="catalytic activity">
    <reaction evidence="1 18">
        <text>2 a phenolic donor + H2O2 = 2 a phenolic radical donor + 2 H2O</text>
        <dbReference type="Rhea" id="RHEA:56136"/>
        <dbReference type="ChEBI" id="CHEBI:15377"/>
        <dbReference type="ChEBI" id="CHEBI:16240"/>
        <dbReference type="ChEBI" id="CHEBI:139520"/>
        <dbReference type="ChEBI" id="CHEBI:139521"/>
        <dbReference type="EC" id="1.11.1.7"/>
    </reaction>
</comment>
<feature type="binding site" evidence="15">
    <location>
        <position position="103"/>
    </location>
    <ligand>
        <name>Ca(2+)</name>
        <dbReference type="ChEBI" id="CHEBI:29108"/>
        <label>1</label>
    </ligand>
</feature>
<evidence type="ECO:0000256" key="4">
    <source>
        <dbReference type="ARBA" id="ARBA00022559"/>
    </source>
</evidence>
<dbReference type="Proteomes" id="UP000077755">
    <property type="component" value="Chromosome 9"/>
</dbReference>
<dbReference type="PANTHER" id="PTHR31388">
    <property type="entry name" value="PEROXIDASE 72-RELATED"/>
    <property type="match status" value="1"/>
</dbReference>
<dbReference type="CDD" id="cd00693">
    <property type="entry name" value="secretory_peroxidase"/>
    <property type="match status" value="1"/>
</dbReference>
<evidence type="ECO:0000256" key="15">
    <source>
        <dbReference type="PIRSR" id="PIRSR600823-3"/>
    </source>
</evidence>
<feature type="binding site" evidence="15">
    <location>
        <position position="261"/>
    </location>
    <ligand>
        <name>Ca(2+)</name>
        <dbReference type="ChEBI" id="CHEBI:29108"/>
        <label>2</label>
    </ligand>
</feature>
<dbReference type="GO" id="GO:0005576">
    <property type="term" value="C:extracellular region"/>
    <property type="evidence" value="ECO:0007669"/>
    <property type="project" value="UniProtKB-SubCell"/>
</dbReference>